<organism evidence="9 10">
    <name type="scientific">Gryllus longicercus</name>
    <dbReference type="NCBI Taxonomy" id="2509291"/>
    <lineage>
        <taxon>Eukaryota</taxon>
        <taxon>Metazoa</taxon>
        <taxon>Ecdysozoa</taxon>
        <taxon>Arthropoda</taxon>
        <taxon>Hexapoda</taxon>
        <taxon>Insecta</taxon>
        <taxon>Pterygota</taxon>
        <taxon>Neoptera</taxon>
        <taxon>Polyneoptera</taxon>
        <taxon>Orthoptera</taxon>
        <taxon>Ensifera</taxon>
        <taxon>Gryllidea</taxon>
        <taxon>Grylloidea</taxon>
        <taxon>Gryllidae</taxon>
        <taxon>Gryllinae</taxon>
        <taxon>Gryllus</taxon>
    </lineage>
</organism>
<dbReference type="GO" id="GO:0005886">
    <property type="term" value="C:plasma membrane"/>
    <property type="evidence" value="ECO:0007669"/>
    <property type="project" value="TreeGrafter"/>
</dbReference>
<evidence type="ECO:0000256" key="4">
    <source>
        <dbReference type="ARBA" id="ARBA00022989"/>
    </source>
</evidence>
<keyword evidence="6 7" id="KW-0472">Membrane</keyword>
<evidence type="ECO:0000259" key="8">
    <source>
        <dbReference type="PROSITE" id="PS50202"/>
    </source>
</evidence>
<dbReference type="GO" id="GO:0005789">
    <property type="term" value="C:endoplasmic reticulum membrane"/>
    <property type="evidence" value="ECO:0007669"/>
    <property type="project" value="InterPro"/>
</dbReference>
<dbReference type="SUPFAM" id="SSF49354">
    <property type="entry name" value="PapD-like"/>
    <property type="match status" value="1"/>
</dbReference>
<dbReference type="Proteomes" id="UP001378592">
    <property type="component" value="Unassembled WGS sequence"/>
</dbReference>
<dbReference type="InterPro" id="IPR000535">
    <property type="entry name" value="MSP_dom"/>
</dbReference>
<evidence type="ECO:0000256" key="3">
    <source>
        <dbReference type="ARBA" id="ARBA00022692"/>
    </source>
</evidence>
<evidence type="ECO:0000256" key="1">
    <source>
        <dbReference type="ARBA" id="ARBA00004211"/>
    </source>
</evidence>
<comment type="similarity">
    <text evidence="2">Belongs to the VAMP-associated protein (VAP) (TC 9.B.17) family.</text>
</comment>
<feature type="domain" description="MSP" evidence="8">
    <location>
        <begin position="7"/>
        <end position="124"/>
    </location>
</feature>
<keyword evidence="3 7" id="KW-0812">Transmembrane</keyword>
<name>A0AAN9VWX1_9ORTH</name>
<dbReference type="PANTHER" id="PTHR10809:SF6">
    <property type="entry name" value="AT11025P-RELATED"/>
    <property type="match status" value="1"/>
</dbReference>
<dbReference type="InterPro" id="IPR013783">
    <property type="entry name" value="Ig-like_fold"/>
</dbReference>
<evidence type="ECO:0000313" key="9">
    <source>
        <dbReference type="EMBL" id="KAK7873109.1"/>
    </source>
</evidence>
<proteinExistence type="inferred from homology"/>
<dbReference type="FunFam" id="2.60.40.10:FF:000334">
    <property type="entry name" value="vesicle-associated membrane protein-associated protein A isoform X1"/>
    <property type="match status" value="1"/>
</dbReference>
<dbReference type="PROSITE" id="PS50202">
    <property type="entry name" value="MSP"/>
    <property type="match status" value="1"/>
</dbReference>
<dbReference type="Gene3D" id="2.60.40.10">
    <property type="entry name" value="Immunoglobulins"/>
    <property type="match status" value="1"/>
</dbReference>
<keyword evidence="10" id="KW-1185">Reference proteome</keyword>
<keyword evidence="5" id="KW-0175">Coiled coil</keyword>
<accession>A0AAN9VWX1</accession>
<dbReference type="InterPro" id="IPR016763">
    <property type="entry name" value="VAP"/>
</dbReference>
<dbReference type="PIRSF" id="PIRSF019693">
    <property type="entry name" value="VAMP-associated"/>
    <property type="match status" value="1"/>
</dbReference>
<evidence type="ECO:0000256" key="6">
    <source>
        <dbReference type="ARBA" id="ARBA00023136"/>
    </source>
</evidence>
<dbReference type="AlphaFoldDB" id="A0AAN9VWX1"/>
<dbReference type="GO" id="GO:0033149">
    <property type="term" value="F:FFAT motif binding"/>
    <property type="evidence" value="ECO:0007669"/>
    <property type="project" value="TreeGrafter"/>
</dbReference>
<comment type="caution">
    <text evidence="9">The sequence shown here is derived from an EMBL/GenBank/DDBJ whole genome shotgun (WGS) entry which is preliminary data.</text>
</comment>
<evidence type="ECO:0000256" key="5">
    <source>
        <dbReference type="ARBA" id="ARBA00023054"/>
    </source>
</evidence>
<dbReference type="GO" id="GO:0061817">
    <property type="term" value="P:endoplasmic reticulum-plasma membrane tethering"/>
    <property type="evidence" value="ECO:0007669"/>
    <property type="project" value="TreeGrafter"/>
</dbReference>
<dbReference type="InterPro" id="IPR008962">
    <property type="entry name" value="PapD-like_sf"/>
</dbReference>
<reference evidence="9 10" key="1">
    <citation type="submission" date="2024-03" db="EMBL/GenBank/DDBJ databases">
        <title>The genome assembly and annotation of the cricket Gryllus longicercus Weissman &amp; Gray.</title>
        <authorList>
            <person name="Szrajer S."/>
            <person name="Gray D."/>
            <person name="Ylla G."/>
        </authorList>
    </citation>
    <scope>NUCLEOTIDE SEQUENCE [LARGE SCALE GENOMIC DNA]</scope>
    <source>
        <strain evidence="9">DAG 2021-001</strain>
        <tissue evidence="9">Whole body minus gut</tissue>
    </source>
</reference>
<evidence type="ECO:0000256" key="2">
    <source>
        <dbReference type="ARBA" id="ARBA00008932"/>
    </source>
</evidence>
<sequence>MEKSDQILLLEPRYELKFRGPFTSPVTSYMKLTNPSSMRVLFKIKTTAPKKYCVRPNSGILEAKDSIQIAVCLQPFEFDPNEKNKHKFMVQTMIVPDGDINPDVLWKEAHPDSLMDSKLKCVFEMPENIPSSPDSNMNVGDNRKDTNMKNIFEPPSGYNIPTSIENTVENLSLYDKSKIHESGDKYGSMSNSLTDELLKTNNQLKDSPNDENSLRRENLVLKQELLQLRRASFTGDQSLNATGSGSIFQSILFLILSLVMGVVGYFVGKYYL</sequence>
<dbReference type="EMBL" id="JAZDUA010000016">
    <property type="protein sequence ID" value="KAK7873109.1"/>
    <property type="molecule type" value="Genomic_DNA"/>
</dbReference>
<dbReference type="PANTHER" id="PTHR10809">
    <property type="entry name" value="VESICLE-ASSOCIATED MEMBRANE PROTEIN-ASSOCIATED PROTEIN"/>
    <property type="match status" value="1"/>
</dbReference>
<feature type="transmembrane region" description="Helical" evidence="7">
    <location>
        <begin position="247"/>
        <end position="267"/>
    </location>
</feature>
<protein>
    <recommendedName>
        <fullName evidence="8">MSP domain-containing protein</fullName>
    </recommendedName>
</protein>
<gene>
    <name evidence="9" type="ORF">R5R35_006339</name>
</gene>
<dbReference type="GO" id="GO:0090158">
    <property type="term" value="P:endoplasmic reticulum membrane organization"/>
    <property type="evidence" value="ECO:0007669"/>
    <property type="project" value="TreeGrafter"/>
</dbReference>
<evidence type="ECO:0000313" key="10">
    <source>
        <dbReference type="Proteomes" id="UP001378592"/>
    </source>
</evidence>
<keyword evidence="4 7" id="KW-1133">Transmembrane helix</keyword>
<comment type="subcellular location">
    <subcellularLocation>
        <location evidence="1">Membrane</location>
        <topology evidence="1">Single-pass type IV membrane protein</topology>
    </subcellularLocation>
</comment>
<evidence type="ECO:0000256" key="7">
    <source>
        <dbReference type="SAM" id="Phobius"/>
    </source>
</evidence>
<dbReference type="Pfam" id="PF00635">
    <property type="entry name" value="Motile_Sperm"/>
    <property type="match status" value="1"/>
</dbReference>